<keyword evidence="3" id="KW-0408">Iron</keyword>
<dbReference type="RefSeq" id="WP_367921180.1">
    <property type="nucleotide sequence ID" value="NZ_BAABAC010000040.1"/>
</dbReference>
<dbReference type="Gene3D" id="1.10.630.10">
    <property type="entry name" value="Cytochrome P450"/>
    <property type="match status" value="1"/>
</dbReference>
<evidence type="ECO:0000256" key="2">
    <source>
        <dbReference type="ARBA" id="ARBA00010617"/>
    </source>
</evidence>
<keyword evidence="3" id="KW-0349">Heme</keyword>
<keyword evidence="3" id="KW-0503">Monooxygenase</keyword>
<evidence type="ECO:0000256" key="1">
    <source>
        <dbReference type="ARBA" id="ARBA00001971"/>
    </source>
</evidence>
<dbReference type="PROSITE" id="PS00086">
    <property type="entry name" value="CYTOCHROME_P450"/>
    <property type="match status" value="1"/>
</dbReference>
<feature type="compositionally biased region" description="Acidic residues" evidence="4">
    <location>
        <begin position="11"/>
        <end position="24"/>
    </location>
</feature>
<accession>A0ABW3W3Y8</accession>
<organism evidence="5 6">
    <name type="scientific">Nocardioides ginsengisoli</name>
    <dbReference type="NCBI Taxonomy" id="363868"/>
    <lineage>
        <taxon>Bacteria</taxon>
        <taxon>Bacillati</taxon>
        <taxon>Actinomycetota</taxon>
        <taxon>Actinomycetes</taxon>
        <taxon>Propionibacteriales</taxon>
        <taxon>Nocardioidaceae</taxon>
        <taxon>Nocardioides</taxon>
    </lineage>
</organism>
<evidence type="ECO:0000256" key="3">
    <source>
        <dbReference type="RuleBase" id="RU000461"/>
    </source>
</evidence>
<dbReference type="InterPro" id="IPR036396">
    <property type="entry name" value="Cyt_P450_sf"/>
</dbReference>
<proteinExistence type="inferred from homology"/>
<comment type="similarity">
    <text evidence="2 3">Belongs to the cytochrome P450 family.</text>
</comment>
<dbReference type="PANTHER" id="PTHR24305">
    <property type="entry name" value="CYTOCHROME P450"/>
    <property type="match status" value="1"/>
</dbReference>
<keyword evidence="6" id="KW-1185">Reference proteome</keyword>
<name>A0ABW3W3Y8_9ACTN</name>
<protein>
    <submittedName>
        <fullName evidence="5">Cytochrome P450</fullName>
    </submittedName>
</protein>
<sequence length="487" mass="53704">MTTDAAAPHDDLDDPDDPDDPDNLDDTLALTMRRFGRSSVVGGGGLPRVPRAVLPPGPRWPALAQTVALMRFRHQLHPWLQRRYGDAFTLHLVPGGRPLVLFTSPEVTKEIFAGDPEVFHAGRGNAILGPIMGEHSLLLQDSTAHHRARKLLMPAFLGHALRGYRSMVAEVAADELSGWQEGETFRALERMNALTLEVILRVVFGVTDESRLAQLRPAVNHTVEISPAILLGWAYPRLQRLGPWRRTVDNQVALDRLMYAEIRERRRATDLAERTDVLSRLLSVHDADAADGEGGLSDVELRDQLVTLLLAGHETTASALSWALVEVGRSADLRARARRAADEGDDAWLEAVLKESMRLHPIIPMVVRTLMKPATVGGLDLPAGTTVGPSIIVSHHRESNFPDPEVFRPERFLGAPSEVPALHVWIPFGGGVRRCIGAGFSLMEGVEVLREVFRRYDVEAVGTDVPKVRNITSVPRRGARIRVRARG</sequence>
<dbReference type="PRINTS" id="PR00463">
    <property type="entry name" value="EP450I"/>
</dbReference>
<evidence type="ECO:0000313" key="5">
    <source>
        <dbReference type="EMBL" id="MFD1250002.1"/>
    </source>
</evidence>
<comment type="caution">
    <text evidence="5">The sequence shown here is derived from an EMBL/GenBank/DDBJ whole genome shotgun (WGS) entry which is preliminary data.</text>
</comment>
<dbReference type="InterPro" id="IPR001128">
    <property type="entry name" value="Cyt_P450"/>
</dbReference>
<gene>
    <name evidence="5" type="ORF">ACFQ3F_19550</name>
</gene>
<dbReference type="InterPro" id="IPR050121">
    <property type="entry name" value="Cytochrome_P450_monoxygenase"/>
</dbReference>
<dbReference type="SUPFAM" id="SSF48264">
    <property type="entry name" value="Cytochrome P450"/>
    <property type="match status" value="1"/>
</dbReference>
<dbReference type="CDD" id="cd11053">
    <property type="entry name" value="CYP110-like"/>
    <property type="match status" value="1"/>
</dbReference>
<dbReference type="Proteomes" id="UP001597229">
    <property type="component" value="Unassembled WGS sequence"/>
</dbReference>
<dbReference type="EMBL" id="JBHTLX010000023">
    <property type="protein sequence ID" value="MFD1250002.1"/>
    <property type="molecule type" value="Genomic_DNA"/>
</dbReference>
<dbReference type="PANTHER" id="PTHR24305:SF166">
    <property type="entry name" value="CYTOCHROME P450 12A4, MITOCHONDRIAL-RELATED"/>
    <property type="match status" value="1"/>
</dbReference>
<evidence type="ECO:0000313" key="6">
    <source>
        <dbReference type="Proteomes" id="UP001597229"/>
    </source>
</evidence>
<evidence type="ECO:0000256" key="4">
    <source>
        <dbReference type="SAM" id="MobiDB-lite"/>
    </source>
</evidence>
<keyword evidence="3" id="KW-0560">Oxidoreductase</keyword>
<comment type="cofactor">
    <cofactor evidence="1">
        <name>heme</name>
        <dbReference type="ChEBI" id="CHEBI:30413"/>
    </cofactor>
</comment>
<reference evidence="6" key="1">
    <citation type="journal article" date="2019" name="Int. J. Syst. Evol. Microbiol.">
        <title>The Global Catalogue of Microorganisms (GCM) 10K type strain sequencing project: providing services to taxonomists for standard genome sequencing and annotation.</title>
        <authorList>
            <consortium name="The Broad Institute Genomics Platform"/>
            <consortium name="The Broad Institute Genome Sequencing Center for Infectious Disease"/>
            <person name="Wu L."/>
            <person name="Ma J."/>
        </authorList>
    </citation>
    <scope>NUCLEOTIDE SEQUENCE [LARGE SCALE GENOMIC DNA]</scope>
    <source>
        <strain evidence="6">CCUG 52478</strain>
    </source>
</reference>
<dbReference type="InterPro" id="IPR017972">
    <property type="entry name" value="Cyt_P450_CS"/>
</dbReference>
<dbReference type="InterPro" id="IPR002401">
    <property type="entry name" value="Cyt_P450_E_grp-I"/>
</dbReference>
<feature type="region of interest" description="Disordered" evidence="4">
    <location>
        <begin position="1"/>
        <end position="24"/>
    </location>
</feature>
<dbReference type="Pfam" id="PF00067">
    <property type="entry name" value="p450"/>
    <property type="match status" value="1"/>
</dbReference>
<keyword evidence="3" id="KW-0479">Metal-binding</keyword>
<dbReference type="PRINTS" id="PR00385">
    <property type="entry name" value="P450"/>
</dbReference>